<proteinExistence type="predicted"/>
<dbReference type="RefSeq" id="WP_012635045.1">
    <property type="nucleotide sequence ID" value="NC_011899.1"/>
</dbReference>
<dbReference type="eggNOG" id="COG3880">
    <property type="taxonomic scope" value="Bacteria"/>
</dbReference>
<dbReference type="InterPro" id="IPR036876">
    <property type="entry name" value="UVR_dom_sf"/>
</dbReference>
<dbReference type="AlphaFoldDB" id="B8D092"/>
<keyword evidence="4" id="KW-1185">Reference proteome</keyword>
<protein>
    <submittedName>
        <fullName evidence="3">UvrB/UvrC protein</fullName>
    </submittedName>
</protein>
<dbReference type="Gene3D" id="4.10.860.10">
    <property type="entry name" value="UVR domain"/>
    <property type="match status" value="1"/>
</dbReference>
<dbReference type="GO" id="GO:1990170">
    <property type="term" value="P:stress response to cadmium ion"/>
    <property type="evidence" value="ECO:0007669"/>
    <property type="project" value="TreeGrafter"/>
</dbReference>
<dbReference type="PANTHER" id="PTHR38430:SF1">
    <property type="entry name" value="PROTEIN-ARGININE KINASE ACTIVATOR PROTEIN"/>
    <property type="match status" value="1"/>
</dbReference>
<gene>
    <name evidence="3" type="ordered locus">Hore_00850</name>
</gene>
<dbReference type="OrthoDB" id="9788704at2"/>
<dbReference type="HOGENOM" id="CLU_102553_1_0_9"/>
<keyword evidence="1" id="KW-0175">Coiled coil</keyword>
<dbReference type="PROSITE" id="PS50151">
    <property type="entry name" value="UVR"/>
    <property type="match status" value="1"/>
</dbReference>
<evidence type="ECO:0000256" key="1">
    <source>
        <dbReference type="SAM" id="Coils"/>
    </source>
</evidence>
<dbReference type="KEGG" id="hor:Hore_00850"/>
<reference evidence="3 4" key="1">
    <citation type="journal article" date="2009" name="PLoS ONE">
        <title>Genome analysis of the anaerobic thermohalophilic bacterium Halothermothrix orenii.</title>
        <authorList>
            <person name="Mavromatis K."/>
            <person name="Ivanova N."/>
            <person name="Anderson I."/>
            <person name="Lykidis A."/>
            <person name="Hooper S.D."/>
            <person name="Sun H."/>
            <person name="Kunin V."/>
            <person name="Lapidus A."/>
            <person name="Hugenholtz P."/>
            <person name="Patel B."/>
            <person name="Kyrpides N.C."/>
        </authorList>
    </citation>
    <scope>NUCLEOTIDE SEQUENCE [LARGE SCALE GENOMIC DNA]</scope>
    <source>
        <strain evidence="4">H 168 / OCM 544 / DSM 9562</strain>
    </source>
</reference>
<dbReference type="GO" id="GO:0046870">
    <property type="term" value="F:cadmium ion binding"/>
    <property type="evidence" value="ECO:0007669"/>
    <property type="project" value="TreeGrafter"/>
</dbReference>
<feature type="coiled-coil region" evidence="1">
    <location>
        <begin position="131"/>
        <end position="166"/>
    </location>
</feature>
<dbReference type="Proteomes" id="UP000000719">
    <property type="component" value="Chromosome"/>
</dbReference>
<accession>B8D092</accession>
<dbReference type="Pfam" id="PF02151">
    <property type="entry name" value="UVR"/>
    <property type="match status" value="1"/>
</dbReference>
<dbReference type="GO" id="GO:0005507">
    <property type="term" value="F:copper ion binding"/>
    <property type="evidence" value="ECO:0007669"/>
    <property type="project" value="TreeGrafter"/>
</dbReference>
<dbReference type="EMBL" id="CP001098">
    <property type="protein sequence ID" value="ACL68846.1"/>
    <property type="molecule type" value="Genomic_DNA"/>
</dbReference>
<evidence type="ECO:0000313" key="4">
    <source>
        <dbReference type="Proteomes" id="UP000000719"/>
    </source>
</evidence>
<sequence>MLCQRCGKREATVHLTKIINGEKNEIFLCKECAQETGQMPFKGEDPFSFQNLLSGILNPELGLGNEPRVQKLKCDNCGLSYQEFSEKGLFGCSECYQHFGNRLSPLIKRIHGSNGHTGKVPKRRGGDLRIKREIEELRKELELEVERENFEKAAELRDKIRDLEKKLGGN</sequence>
<dbReference type="SUPFAM" id="SSF46600">
    <property type="entry name" value="C-terminal UvrC-binding domain of UvrB"/>
    <property type="match status" value="1"/>
</dbReference>
<dbReference type="GO" id="GO:0050897">
    <property type="term" value="F:cobalt ion binding"/>
    <property type="evidence" value="ECO:0007669"/>
    <property type="project" value="TreeGrafter"/>
</dbReference>
<dbReference type="GO" id="GO:0008270">
    <property type="term" value="F:zinc ion binding"/>
    <property type="evidence" value="ECO:0007669"/>
    <property type="project" value="TreeGrafter"/>
</dbReference>
<dbReference type="STRING" id="373903.Hore_00850"/>
<dbReference type="InterPro" id="IPR025542">
    <property type="entry name" value="YacH"/>
</dbReference>
<dbReference type="PANTHER" id="PTHR38430">
    <property type="entry name" value="PROTEIN-ARGININE KINASE ACTIVATOR PROTEIN"/>
    <property type="match status" value="1"/>
</dbReference>
<feature type="domain" description="UVR" evidence="2">
    <location>
        <begin position="131"/>
        <end position="166"/>
    </location>
</feature>
<name>B8D092_HALOH</name>
<organism evidence="3 4">
    <name type="scientific">Halothermothrix orenii (strain H 168 / OCM 544 / DSM 9562)</name>
    <dbReference type="NCBI Taxonomy" id="373903"/>
    <lineage>
        <taxon>Bacteria</taxon>
        <taxon>Bacillati</taxon>
        <taxon>Bacillota</taxon>
        <taxon>Clostridia</taxon>
        <taxon>Halanaerobiales</taxon>
        <taxon>Halothermotrichaceae</taxon>
        <taxon>Halothermothrix</taxon>
    </lineage>
</organism>
<evidence type="ECO:0000259" key="2">
    <source>
        <dbReference type="PROSITE" id="PS50151"/>
    </source>
</evidence>
<dbReference type="GO" id="GO:1990169">
    <property type="term" value="P:stress response to copper ion"/>
    <property type="evidence" value="ECO:0007669"/>
    <property type="project" value="TreeGrafter"/>
</dbReference>
<evidence type="ECO:0000313" key="3">
    <source>
        <dbReference type="EMBL" id="ACL68846.1"/>
    </source>
</evidence>
<dbReference type="InterPro" id="IPR001943">
    <property type="entry name" value="UVR_dom"/>
</dbReference>
<dbReference type="PIRSF" id="PIRSF015034">
    <property type="entry name" value="YacH"/>
    <property type="match status" value="1"/>
</dbReference>